<feature type="transmembrane region" description="Helical" evidence="6">
    <location>
        <begin position="84"/>
        <end position="103"/>
    </location>
</feature>
<dbReference type="GO" id="GO:0016020">
    <property type="term" value="C:membrane"/>
    <property type="evidence" value="ECO:0007669"/>
    <property type="project" value="UniProtKB-SubCell"/>
</dbReference>
<feature type="transmembrane region" description="Helical" evidence="6">
    <location>
        <begin position="138"/>
        <end position="158"/>
    </location>
</feature>
<dbReference type="InterPro" id="IPR000620">
    <property type="entry name" value="EamA_dom"/>
</dbReference>
<evidence type="ECO:0000256" key="2">
    <source>
        <dbReference type="ARBA" id="ARBA00007362"/>
    </source>
</evidence>
<reference evidence="8 9" key="1">
    <citation type="journal article" date="2014" name="Genome Announc.">
        <title>The Genome of the Predominant Equine Lactobacillus Species, Lactobacillus equi, Is Reflective of Its Lifestyle Adaptations to an Herbivorous Host.</title>
        <authorList>
            <person name="O'Donnell M.M."/>
            <person name="Harris H.M."/>
            <person name="O'Toole P.W."/>
            <person name="Ross R.P."/>
        </authorList>
    </citation>
    <scope>NUCLEOTIDE SEQUENCE [LARGE SCALE GENOMIC DNA]</scope>
    <source>
        <strain evidence="8 9">DPC 6820</strain>
    </source>
</reference>
<accession>V7HXV4</accession>
<dbReference type="InterPro" id="IPR050638">
    <property type="entry name" value="AA-Vitamin_Transporters"/>
</dbReference>
<evidence type="ECO:0000256" key="4">
    <source>
        <dbReference type="ARBA" id="ARBA00022989"/>
    </source>
</evidence>
<dbReference type="EMBL" id="AWWH01000133">
    <property type="protein sequence ID" value="ETA74038.1"/>
    <property type="molecule type" value="Genomic_DNA"/>
</dbReference>
<feature type="transmembrane region" description="Helical" evidence="6">
    <location>
        <begin position="233"/>
        <end position="251"/>
    </location>
</feature>
<feature type="domain" description="EamA" evidence="7">
    <location>
        <begin position="142"/>
        <end position="272"/>
    </location>
</feature>
<organism evidence="8 9">
    <name type="scientific">Ligilactobacillus equi DPC 6820</name>
    <dbReference type="NCBI Taxonomy" id="1392007"/>
    <lineage>
        <taxon>Bacteria</taxon>
        <taxon>Bacillati</taxon>
        <taxon>Bacillota</taxon>
        <taxon>Bacilli</taxon>
        <taxon>Lactobacillales</taxon>
        <taxon>Lactobacillaceae</taxon>
        <taxon>Ligilactobacillus</taxon>
    </lineage>
</organism>
<feature type="domain" description="EamA" evidence="7">
    <location>
        <begin position="1"/>
        <end position="129"/>
    </location>
</feature>
<evidence type="ECO:0000313" key="8">
    <source>
        <dbReference type="EMBL" id="ETA74038.1"/>
    </source>
</evidence>
<feature type="transmembrane region" description="Helical" evidence="6">
    <location>
        <begin position="115"/>
        <end position="132"/>
    </location>
</feature>
<dbReference type="AlphaFoldDB" id="V7HXV4"/>
<dbReference type="PANTHER" id="PTHR32322:SF2">
    <property type="entry name" value="EAMA DOMAIN-CONTAINING PROTEIN"/>
    <property type="match status" value="1"/>
</dbReference>
<evidence type="ECO:0000256" key="1">
    <source>
        <dbReference type="ARBA" id="ARBA00004127"/>
    </source>
</evidence>
<feature type="transmembrane region" description="Helical" evidence="6">
    <location>
        <begin position="56"/>
        <end position="78"/>
    </location>
</feature>
<keyword evidence="5 6" id="KW-0472">Membrane</keyword>
<dbReference type="Pfam" id="PF00892">
    <property type="entry name" value="EamA"/>
    <property type="match status" value="2"/>
</dbReference>
<dbReference type="PATRIC" id="fig|1392007.3.peg.1154"/>
<comment type="subcellular location">
    <subcellularLocation>
        <location evidence="1">Endomembrane system</location>
        <topology evidence="1">Multi-pass membrane protein</topology>
    </subcellularLocation>
</comment>
<evidence type="ECO:0000313" key="9">
    <source>
        <dbReference type="Proteomes" id="UP000018559"/>
    </source>
</evidence>
<proteinExistence type="inferred from homology"/>
<evidence type="ECO:0000256" key="6">
    <source>
        <dbReference type="SAM" id="Phobius"/>
    </source>
</evidence>
<name>V7HXV4_9LACO</name>
<evidence type="ECO:0000259" key="7">
    <source>
        <dbReference type="Pfam" id="PF00892"/>
    </source>
</evidence>
<feature type="transmembrane region" description="Helical" evidence="6">
    <location>
        <begin position="257"/>
        <end position="276"/>
    </location>
</feature>
<comment type="caution">
    <text evidence="8">The sequence shown here is derived from an EMBL/GenBank/DDBJ whole genome shotgun (WGS) entry which is preliminary data.</text>
</comment>
<feature type="transmembrane region" description="Helical" evidence="6">
    <location>
        <begin position="170"/>
        <end position="190"/>
    </location>
</feature>
<sequence>MWGLSGNFAQLFFERTGLEATWLVSVRMLIAGILLTLIAAFRVSRKQWHRYLQASNLLRLVIFALFGMVPSQLTYFLAIQHGNASSATILQFLGPLFIIIYLALKNWKLPRRIDVISIVMALVGTVLVVTQGNLAKLAIAPLGLFWGIMAGVSQALYTLLPRKLLQEFDVVLVTGSSMVIGGLVFTPALVQEGSVHLDGLEIGYIAFIALMGTLIAYLFYLNSLNYLAPETTGMLSCFEPLTATLVAVFFMGLQLQLWGALGIIMVLSTVFLQGLSTKKQNSLQDRC</sequence>
<keyword evidence="3 6" id="KW-0812">Transmembrane</keyword>
<dbReference type="PANTHER" id="PTHR32322">
    <property type="entry name" value="INNER MEMBRANE TRANSPORTER"/>
    <property type="match status" value="1"/>
</dbReference>
<keyword evidence="4 6" id="KW-1133">Transmembrane helix</keyword>
<evidence type="ECO:0000256" key="3">
    <source>
        <dbReference type="ARBA" id="ARBA00022692"/>
    </source>
</evidence>
<gene>
    <name evidence="8" type="ORF">LEQ_2151</name>
</gene>
<comment type="similarity">
    <text evidence="2">Belongs to the EamA transporter family.</text>
</comment>
<feature type="transmembrane region" description="Helical" evidence="6">
    <location>
        <begin position="202"/>
        <end position="221"/>
    </location>
</feature>
<dbReference type="Proteomes" id="UP000018559">
    <property type="component" value="Unassembled WGS sequence"/>
</dbReference>
<protein>
    <submittedName>
        <fullName evidence="8">DMT superfamily drug/metabolite transporter</fullName>
    </submittedName>
</protein>
<dbReference type="SUPFAM" id="SSF103481">
    <property type="entry name" value="Multidrug resistance efflux transporter EmrE"/>
    <property type="match status" value="2"/>
</dbReference>
<dbReference type="InterPro" id="IPR037185">
    <property type="entry name" value="EmrE-like"/>
</dbReference>
<keyword evidence="9" id="KW-1185">Reference proteome</keyword>
<evidence type="ECO:0000256" key="5">
    <source>
        <dbReference type="ARBA" id="ARBA00023136"/>
    </source>
</evidence>
<feature type="transmembrane region" description="Helical" evidence="6">
    <location>
        <begin position="20"/>
        <end position="44"/>
    </location>
</feature>